<dbReference type="GO" id="GO:0016020">
    <property type="term" value="C:membrane"/>
    <property type="evidence" value="ECO:0007669"/>
    <property type="project" value="UniProtKB-SubCell"/>
</dbReference>
<keyword evidence="15" id="KW-1185">Reference proteome</keyword>
<dbReference type="PRINTS" id="PR00081">
    <property type="entry name" value="GDHRDH"/>
</dbReference>
<comment type="subcellular location">
    <subcellularLocation>
        <location evidence="1">Membrane</location>
        <topology evidence="1">Multi-pass membrane protein</topology>
    </subcellularLocation>
</comment>
<dbReference type="OrthoDB" id="5840532at2759"/>
<organism evidence="14 15">
    <name type="scientific">Folsomia candida</name>
    <name type="common">Springtail</name>
    <dbReference type="NCBI Taxonomy" id="158441"/>
    <lineage>
        <taxon>Eukaryota</taxon>
        <taxon>Metazoa</taxon>
        <taxon>Ecdysozoa</taxon>
        <taxon>Arthropoda</taxon>
        <taxon>Hexapoda</taxon>
        <taxon>Collembola</taxon>
        <taxon>Entomobryomorpha</taxon>
        <taxon>Isotomoidea</taxon>
        <taxon>Isotomidae</taxon>
        <taxon>Proisotominae</taxon>
        <taxon>Folsomia</taxon>
    </lineage>
</organism>
<evidence type="ECO:0000256" key="4">
    <source>
        <dbReference type="ARBA" id="ARBA00022857"/>
    </source>
</evidence>
<comment type="similarity">
    <text evidence="2 12">Belongs to the short-chain dehydrogenases/reductases (SDR) family.</text>
</comment>
<dbReference type="STRING" id="158441.A0A226EIJ4"/>
<dbReference type="Pfam" id="PF00106">
    <property type="entry name" value="adh_short"/>
    <property type="match status" value="1"/>
</dbReference>
<evidence type="ECO:0000256" key="11">
    <source>
        <dbReference type="ARBA" id="ARBA00082544"/>
    </source>
</evidence>
<dbReference type="Gene3D" id="3.40.50.720">
    <property type="entry name" value="NAD(P)-binding Rossmann-like Domain"/>
    <property type="match status" value="1"/>
</dbReference>
<sequence length="307" mass="34280">MTATGVKNVLEVLWDFLALVIFIISCNVEAIFRYFVKPPLKPLDGEVVLITGGANGIGREIALQLAKTKAKIVCWDLDENASRLLEKELKDCDAHFYKVDVSDRIQVEATALKMQQTIGDITILVNNAGIMPCKSFFKHSPQELENLFKVNVFGNFWTLRAFVPKMMEMNRGHIVTLCSAAGLIPVRNLAPYCGSKHAIHGVVEGLKDEFLSMEVPPKINFTTVYPFSCNTGLLTGLKSHTRFPWLVPKYLRPQNVAACAIDGLRRNYEHVYIPGFVQFAGTTAKGLLPKVQRASTNFLQCYVEPTK</sequence>
<dbReference type="PRINTS" id="PR00080">
    <property type="entry name" value="SDRFAMILY"/>
</dbReference>
<dbReference type="FunFam" id="3.40.50.720:FF:000131">
    <property type="entry name" value="Short-chain dehydrogenase/reductase 3"/>
    <property type="match status" value="1"/>
</dbReference>
<dbReference type="PANTHER" id="PTHR24322">
    <property type="entry name" value="PKSB"/>
    <property type="match status" value="1"/>
</dbReference>
<dbReference type="InterPro" id="IPR036291">
    <property type="entry name" value="NAD(P)-bd_dom_sf"/>
</dbReference>
<evidence type="ECO:0000256" key="9">
    <source>
        <dbReference type="ARBA" id="ARBA00059620"/>
    </source>
</evidence>
<dbReference type="Proteomes" id="UP000198287">
    <property type="component" value="Unassembled WGS sequence"/>
</dbReference>
<evidence type="ECO:0000256" key="5">
    <source>
        <dbReference type="ARBA" id="ARBA00022989"/>
    </source>
</evidence>
<evidence type="ECO:0000256" key="3">
    <source>
        <dbReference type="ARBA" id="ARBA00022692"/>
    </source>
</evidence>
<evidence type="ECO:0000313" key="14">
    <source>
        <dbReference type="EMBL" id="OXA57120.1"/>
    </source>
</evidence>
<evidence type="ECO:0000256" key="2">
    <source>
        <dbReference type="ARBA" id="ARBA00006484"/>
    </source>
</evidence>
<dbReference type="EMBL" id="LNIX01000003">
    <property type="protein sequence ID" value="OXA57120.1"/>
    <property type="molecule type" value="Genomic_DNA"/>
</dbReference>
<protein>
    <recommendedName>
        <fullName evidence="10">Short-chain dehydrogenase/reductase 3</fullName>
    </recommendedName>
    <alternativeName>
        <fullName evidence="11">Retinal short-chain dehydrogenase/reductase 1</fullName>
    </alternativeName>
</protein>
<dbReference type="PROSITE" id="PS51257">
    <property type="entry name" value="PROKAR_LIPOPROTEIN"/>
    <property type="match status" value="1"/>
</dbReference>
<keyword evidence="3 13" id="KW-0812">Transmembrane</keyword>
<evidence type="ECO:0000256" key="13">
    <source>
        <dbReference type="SAM" id="Phobius"/>
    </source>
</evidence>
<keyword evidence="6" id="KW-0560">Oxidoreductase</keyword>
<dbReference type="GO" id="GO:0005811">
    <property type="term" value="C:lipid droplet"/>
    <property type="evidence" value="ECO:0007669"/>
    <property type="project" value="TreeGrafter"/>
</dbReference>
<dbReference type="AlphaFoldDB" id="A0A226EIJ4"/>
<keyword evidence="8 13" id="KW-0472">Membrane</keyword>
<gene>
    <name evidence="14" type="ORF">Fcan01_07609</name>
</gene>
<comment type="function">
    <text evidence="9">Catalyzes the reduction of all-trans-retinal to all-trans-retinol in the presence of NADPH.</text>
</comment>
<dbReference type="InterPro" id="IPR002347">
    <property type="entry name" value="SDR_fam"/>
</dbReference>
<keyword evidence="4" id="KW-0521">NADP</keyword>
<dbReference type="GO" id="GO:0052650">
    <property type="term" value="F:all-trans-retinol dehydrogenase (NADP+) activity"/>
    <property type="evidence" value="ECO:0007669"/>
    <property type="project" value="UniProtKB-ARBA"/>
</dbReference>
<comment type="caution">
    <text evidence="14">The sequence shown here is derived from an EMBL/GenBank/DDBJ whole genome shotgun (WGS) entry which is preliminary data.</text>
</comment>
<evidence type="ECO:0000256" key="10">
    <source>
        <dbReference type="ARBA" id="ARBA00068717"/>
    </source>
</evidence>
<name>A0A226EIJ4_FOLCA</name>
<feature type="transmembrane region" description="Helical" evidence="13">
    <location>
        <begin position="12"/>
        <end position="32"/>
    </location>
</feature>
<evidence type="ECO:0000256" key="1">
    <source>
        <dbReference type="ARBA" id="ARBA00004141"/>
    </source>
</evidence>
<dbReference type="OMA" id="AMIMATF"/>
<evidence type="ECO:0000256" key="12">
    <source>
        <dbReference type="RuleBase" id="RU000363"/>
    </source>
</evidence>
<dbReference type="PANTHER" id="PTHR24322:SF736">
    <property type="entry name" value="RETINOL DEHYDROGENASE 10"/>
    <property type="match status" value="1"/>
</dbReference>
<proteinExistence type="inferred from homology"/>
<keyword evidence="5 13" id="KW-1133">Transmembrane helix</keyword>
<accession>A0A226EIJ4</accession>
<keyword evidence="7" id="KW-0443">Lipid metabolism</keyword>
<evidence type="ECO:0000256" key="6">
    <source>
        <dbReference type="ARBA" id="ARBA00023002"/>
    </source>
</evidence>
<evidence type="ECO:0000313" key="15">
    <source>
        <dbReference type="Proteomes" id="UP000198287"/>
    </source>
</evidence>
<reference evidence="14 15" key="1">
    <citation type="submission" date="2015-12" db="EMBL/GenBank/DDBJ databases">
        <title>The genome of Folsomia candida.</title>
        <authorList>
            <person name="Faddeeva A."/>
            <person name="Derks M.F."/>
            <person name="Anvar Y."/>
            <person name="Smit S."/>
            <person name="Van Straalen N."/>
            <person name="Roelofs D."/>
        </authorList>
    </citation>
    <scope>NUCLEOTIDE SEQUENCE [LARGE SCALE GENOMIC DNA]</scope>
    <source>
        <strain evidence="14 15">VU population</strain>
        <tissue evidence="14">Whole body</tissue>
    </source>
</reference>
<evidence type="ECO:0000256" key="7">
    <source>
        <dbReference type="ARBA" id="ARBA00023098"/>
    </source>
</evidence>
<evidence type="ECO:0000256" key="8">
    <source>
        <dbReference type="ARBA" id="ARBA00023136"/>
    </source>
</evidence>
<dbReference type="SUPFAM" id="SSF51735">
    <property type="entry name" value="NAD(P)-binding Rossmann-fold domains"/>
    <property type="match status" value="1"/>
</dbReference>